<dbReference type="EMBL" id="FPBF01000002">
    <property type="protein sequence ID" value="SFT75430.1"/>
    <property type="molecule type" value="Genomic_DNA"/>
</dbReference>
<dbReference type="InterPro" id="IPR007637">
    <property type="entry name" value="Restrct_endonuc_II_DpnII-like"/>
</dbReference>
<dbReference type="GO" id="GO:0003677">
    <property type="term" value="F:DNA binding"/>
    <property type="evidence" value="ECO:0007669"/>
    <property type="project" value="InterPro"/>
</dbReference>
<feature type="domain" description="Restriction endonuclease type II DpnII-like" evidence="1">
    <location>
        <begin position="163"/>
        <end position="246"/>
    </location>
</feature>
<reference evidence="3" key="1">
    <citation type="submission" date="2016-10" db="EMBL/GenBank/DDBJ databases">
        <authorList>
            <person name="Varghese N."/>
            <person name="Submissions S."/>
        </authorList>
    </citation>
    <scope>NUCLEOTIDE SEQUENCE [LARGE SCALE GENOMIC DNA]</scope>
    <source>
        <strain evidence="3">DSM 23445</strain>
    </source>
</reference>
<sequence>MRRHTQTKSQLVADLGEVVTDWKDAFAIKFIDYLNNLEQSGDLEEEHLSLLLEQDFEVSITLFRIILEQSKDEFTETLKAIFFENPKGYGKTSFRFDPSGYTRTLNKLGLVRKINEMSSRKYSWKDIIQERLKMGRGSAIKGQTRGKNLEDFVEIIVGEVFDKFEIRKSFIGSNGLSTAKADFCIPSTQQPSIVIEVKAYGATGSKQSDVIGDVQKIISEKRNDTYFLLVTDGVTWTARLRDFERLVEFQNSGDIYRIYTQKMKQELLEDLTQLKIELSID</sequence>
<name>A0A1I7AKL5_9BACT</name>
<dbReference type="RefSeq" id="WP_091692540.1">
    <property type="nucleotide sequence ID" value="NZ_FPBF01000002.1"/>
</dbReference>
<keyword evidence="2" id="KW-0540">Nuclease</keyword>
<dbReference type="GO" id="GO:0009036">
    <property type="term" value="F:type II site-specific deoxyribonuclease activity"/>
    <property type="evidence" value="ECO:0007669"/>
    <property type="project" value="InterPro"/>
</dbReference>
<dbReference type="STRING" id="305507.SAMN04489724_2036"/>
<proteinExistence type="predicted"/>
<dbReference type="OrthoDB" id="1495443at2"/>
<organism evidence="2 3">
    <name type="scientific">Algoriphagus locisalis</name>
    <dbReference type="NCBI Taxonomy" id="305507"/>
    <lineage>
        <taxon>Bacteria</taxon>
        <taxon>Pseudomonadati</taxon>
        <taxon>Bacteroidota</taxon>
        <taxon>Cytophagia</taxon>
        <taxon>Cytophagales</taxon>
        <taxon>Cyclobacteriaceae</taxon>
        <taxon>Algoriphagus</taxon>
    </lineage>
</organism>
<keyword evidence="3" id="KW-1185">Reference proteome</keyword>
<evidence type="ECO:0000313" key="2">
    <source>
        <dbReference type="EMBL" id="SFT75430.1"/>
    </source>
</evidence>
<evidence type="ECO:0000259" key="1">
    <source>
        <dbReference type="Pfam" id="PF04556"/>
    </source>
</evidence>
<dbReference type="Pfam" id="PF04556">
    <property type="entry name" value="DpnII"/>
    <property type="match status" value="1"/>
</dbReference>
<evidence type="ECO:0000313" key="3">
    <source>
        <dbReference type="Proteomes" id="UP000199673"/>
    </source>
</evidence>
<keyword evidence="2" id="KW-0378">Hydrolase</keyword>
<dbReference type="GO" id="GO:0009307">
    <property type="term" value="P:DNA restriction-modification system"/>
    <property type="evidence" value="ECO:0007669"/>
    <property type="project" value="InterPro"/>
</dbReference>
<accession>A0A1I7AKL5</accession>
<protein>
    <submittedName>
        <fullName evidence="2">DpnII restriction endonuclease</fullName>
    </submittedName>
</protein>
<keyword evidence="2" id="KW-0255">Endonuclease</keyword>
<dbReference type="Proteomes" id="UP000199673">
    <property type="component" value="Unassembled WGS sequence"/>
</dbReference>
<gene>
    <name evidence="2" type="ORF">SAMN04489724_2036</name>
</gene>
<dbReference type="AlphaFoldDB" id="A0A1I7AKL5"/>